<dbReference type="InterPro" id="IPR025426">
    <property type="entry name" value="DUF4305"/>
</dbReference>
<keyword evidence="1" id="KW-1133">Transmembrane helix</keyword>
<sequence length="87" mass="10317">MTKKQFFKHLLFQICLGCFFIFLAIQLLPLYGWGFSTFFCCVFATNSLSTSIRMYTTYQKFKDHYQNLTQETTDTNQESDKQHDSTK</sequence>
<accession>A0A1H9JJP8</accession>
<dbReference type="Proteomes" id="UP000198556">
    <property type="component" value="Unassembled WGS sequence"/>
</dbReference>
<evidence type="ECO:0000313" key="3">
    <source>
        <dbReference type="Proteomes" id="UP000198556"/>
    </source>
</evidence>
<dbReference type="AlphaFoldDB" id="A0A1H9JJP8"/>
<feature type="transmembrane region" description="Helical" evidence="1">
    <location>
        <begin position="7"/>
        <end position="25"/>
    </location>
</feature>
<keyword evidence="1" id="KW-0472">Membrane</keyword>
<dbReference type="Pfam" id="PF14146">
    <property type="entry name" value="DUF4305"/>
    <property type="match status" value="1"/>
</dbReference>
<name>A0A1H9JJP8_9LACT</name>
<reference evidence="2 3" key="1">
    <citation type="submission" date="2016-10" db="EMBL/GenBank/DDBJ databases">
        <authorList>
            <person name="de Groot N.N."/>
        </authorList>
    </citation>
    <scope>NUCLEOTIDE SEQUENCE [LARGE SCALE GENOMIC DNA]</scope>
    <source>
        <strain evidence="2 3">DSM 15827</strain>
    </source>
</reference>
<feature type="transmembrane region" description="Helical" evidence="1">
    <location>
        <begin position="31"/>
        <end position="52"/>
    </location>
</feature>
<keyword evidence="1" id="KW-0812">Transmembrane</keyword>
<keyword evidence="3" id="KW-1185">Reference proteome</keyword>
<dbReference type="EMBL" id="FOGF01000009">
    <property type="protein sequence ID" value="SEQ87019.1"/>
    <property type="molecule type" value="Genomic_DNA"/>
</dbReference>
<dbReference type="RefSeq" id="WP_089746277.1">
    <property type="nucleotide sequence ID" value="NZ_FOGF01000009.1"/>
</dbReference>
<protein>
    <submittedName>
        <fullName evidence="2">Uncharacterized protein</fullName>
    </submittedName>
</protein>
<proteinExistence type="predicted"/>
<evidence type="ECO:0000256" key="1">
    <source>
        <dbReference type="SAM" id="Phobius"/>
    </source>
</evidence>
<gene>
    <name evidence="2" type="ORF">SAMN05421767_10923</name>
</gene>
<evidence type="ECO:0000313" key="2">
    <source>
        <dbReference type="EMBL" id="SEQ87019.1"/>
    </source>
</evidence>
<organism evidence="2 3">
    <name type="scientific">Granulicatella balaenopterae</name>
    <dbReference type="NCBI Taxonomy" id="137733"/>
    <lineage>
        <taxon>Bacteria</taxon>
        <taxon>Bacillati</taxon>
        <taxon>Bacillota</taxon>
        <taxon>Bacilli</taxon>
        <taxon>Lactobacillales</taxon>
        <taxon>Carnobacteriaceae</taxon>
        <taxon>Granulicatella</taxon>
    </lineage>
</organism>